<dbReference type="PANTHER" id="PTHR21525:SF9">
    <property type="entry name" value="CHANNEL_COLICIN DOMAIN-CONTAINING PROTEIN"/>
    <property type="match status" value="1"/>
</dbReference>
<dbReference type="Proteomes" id="UP000708208">
    <property type="component" value="Unassembled WGS sequence"/>
</dbReference>
<evidence type="ECO:0000313" key="3">
    <source>
        <dbReference type="Proteomes" id="UP000708208"/>
    </source>
</evidence>
<dbReference type="PANTHER" id="PTHR21525">
    <property type="entry name" value="MOTILE SPERM PROTEIN"/>
    <property type="match status" value="1"/>
</dbReference>
<sequence length="346" mass="37030">MENIPEILEENTVKIRKEKSSKGIKHHPRNKKVKKVKKKNLRTRKVIASKKRRNFSQLGHKASKYSGRFWNGVAVVKHLPVGKYAIAPTKYLSKSTQFAIIDKSVKIGKKGNWVFRLDKPHKGVDFSHMNINKRITGIRDPHAKVPDGVVTAAGGLNKTLKVVGVAALVASVAFDAYRIGSAVRGDLKKKGQPSKETGKTVASVGSGYAGGAAGAFGGNALGGWIGGGIGAMFGGVGAIPGAAIGSIVGGVIGGIGGAVGGSIAAEKAVDKFVSDSDDYEDIDDEDDAYNRVLKKRILKKTRQMSSKRSRVSNQKTNRKNKSKDSTNLAASLWKTKDTALWLTVQR</sequence>
<accession>A0A8J2PQP9</accession>
<evidence type="ECO:0000313" key="2">
    <source>
        <dbReference type="EMBL" id="CAG7823991.1"/>
    </source>
</evidence>
<protein>
    <submittedName>
        <fullName evidence="2">Uncharacterized protein</fullName>
    </submittedName>
</protein>
<organism evidence="2 3">
    <name type="scientific">Allacma fusca</name>
    <dbReference type="NCBI Taxonomy" id="39272"/>
    <lineage>
        <taxon>Eukaryota</taxon>
        <taxon>Metazoa</taxon>
        <taxon>Ecdysozoa</taxon>
        <taxon>Arthropoda</taxon>
        <taxon>Hexapoda</taxon>
        <taxon>Collembola</taxon>
        <taxon>Symphypleona</taxon>
        <taxon>Sminthuridae</taxon>
        <taxon>Allacma</taxon>
    </lineage>
</organism>
<dbReference type="OrthoDB" id="5870415at2759"/>
<evidence type="ECO:0000256" key="1">
    <source>
        <dbReference type="SAM" id="MobiDB-lite"/>
    </source>
</evidence>
<dbReference type="EMBL" id="CAJVCH010531302">
    <property type="protein sequence ID" value="CAG7823991.1"/>
    <property type="molecule type" value="Genomic_DNA"/>
</dbReference>
<dbReference type="AlphaFoldDB" id="A0A8J2PQP9"/>
<feature type="region of interest" description="Disordered" evidence="1">
    <location>
        <begin position="304"/>
        <end position="328"/>
    </location>
</feature>
<reference evidence="2" key="1">
    <citation type="submission" date="2021-06" db="EMBL/GenBank/DDBJ databases">
        <authorList>
            <person name="Hodson N. C."/>
            <person name="Mongue J. A."/>
            <person name="Jaron S. K."/>
        </authorList>
    </citation>
    <scope>NUCLEOTIDE SEQUENCE</scope>
</reference>
<keyword evidence="3" id="KW-1185">Reference proteome</keyword>
<feature type="compositionally biased region" description="Basic residues" evidence="1">
    <location>
        <begin position="304"/>
        <end position="321"/>
    </location>
</feature>
<gene>
    <name evidence="2" type="ORF">AFUS01_LOCUS34175</name>
</gene>
<name>A0A8J2PQP9_9HEXA</name>
<comment type="caution">
    <text evidence="2">The sequence shown here is derived from an EMBL/GenBank/DDBJ whole genome shotgun (WGS) entry which is preliminary data.</text>
</comment>
<proteinExistence type="predicted"/>